<comment type="caution">
    <text evidence="1">The sequence shown here is derived from an EMBL/GenBank/DDBJ whole genome shotgun (WGS) entry which is preliminary data.</text>
</comment>
<dbReference type="Proteomes" id="UP000253647">
    <property type="component" value="Unassembled WGS sequence"/>
</dbReference>
<dbReference type="AlphaFoldDB" id="A0A368XD86"/>
<organism evidence="1 2">
    <name type="scientific">Marinobacter nauticus</name>
    <name type="common">Marinobacter hydrocarbonoclasticus</name>
    <name type="synonym">Marinobacter aquaeolei</name>
    <dbReference type="NCBI Taxonomy" id="2743"/>
    <lineage>
        <taxon>Bacteria</taxon>
        <taxon>Pseudomonadati</taxon>
        <taxon>Pseudomonadota</taxon>
        <taxon>Gammaproteobacteria</taxon>
        <taxon>Pseudomonadales</taxon>
        <taxon>Marinobacteraceae</taxon>
        <taxon>Marinobacter</taxon>
    </lineage>
</organism>
<accession>A0A368XD86</accession>
<evidence type="ECO:0000313" key="2">
    <source>
        <dbReference type="Proteomes" id="UP000253647"/>
    </source>
</evidence>
<dbReference type="EMBL" id="QPJI01000016">
    <property type="protein sequence ID" value="RCW64004.1"/>
    <property type="molecule type" value="Genomic_DNA"/>
</dbReference>
<proteinExistence type="predicted"/>
<dbReference type="RefSeq" id="WP_114435123.1">
    <property type="nucleotide sequence ID" value="NZ_QPJI01000016.1"/>
</dbReference>
<evidence type="ECO:0000313" key="1">
    <source>
        <dbReference type="EMBL" id="RCW64004.1"/>
    </source>
</evidence>
<gene>
    <name evidence="1" type="ORF">DET61_11645</name>
</gene>
<reference evidence="1 2" key="1">
    <citation type="submission" date="2018-07" db="EMBL/GenBank/DDBJ databases">
        <title>Freshwater and sediment microbial communities from various areas in North America, analyzing microbe dynamics in response to fracking.</title>
        <authorList>
            <person name="Lamendella R."/>
        </authorList>
    </citation>
    <scope>NUCLEOTIDE SEQUENCE [LARGE SCALE GENOMIC DNA]</scope>
    <source>
        <strain evidence="1 2">105B</strain>
    </source>
</reference>
<sequence length="66" mass="7045">MKHVSKALFVVGLCVIFSVLGIDFSEHDAPAKALAILAVGYLVFAAGQAVQLSVEQDQTLPELEVF</sequence>
<name>A0A368XD86_MARNT</name>
<protein>
    <submittedName>
        <fullName evidence="1">Uncharacterized protein</fullName>
    </submittedName>
</protein>